<protein>
    <recommendedName>
        <fullName evidence="3">C2H2-type domain-containing protein</fullName>
    </recommendedName>
</protein>
<keyword evidence="1" id="KW-0863">Zinc-finger</keyword>
<accession>A0ABR1Z2H4</accession>
<feature type="region of interest" description="Disordered" evidence="2">
    <location>
        <begin position="641"/>
        <end position="773"/>
    </location>
</feature>
<dbReference type="InterPro" id="IPR058925">
    <property type="entry name" value="zf-C2H2_AcuF"/>
</dbReference>
<evidence type="ECO:0000313" key="4">
    <source>
        <dbReference type="EMBL" id="KAK8246593.1"/>
    </source>
</evidence>
<evidence type="ECO:0000256" key="1">
    <source>
        <dbReference type="PROSITE-ProRule" id="PRU00042"/>
    </source>
</evidence>
<dbReference type="SMART" id="SM00355">
    <property type="entry name" value="ZnF_C2H2"/>
    <property type="match status" value="3"/>
</dbReference>
<dbReference type="PANTHER" id="PTHR35391:SF7">
    <property type="entry name" value="C2H2-TYPE DOMAIN-CONTAINING PROTEIN"/>
    <property type="match status" value="1"/>
</dbReference>
<feature type="region of interest" description="Disordered" evidence="2">
    <location>
        <begin position="427"/>
        <end position="515"/>
    </location>
</feature>
<dbReference type="EMBL" id="JBBWRZ010000001">
    <property type="protein sequence ID" value="KAK8246593.1"/>
    <property type="molecule type" value="Genomic_DNA"/>
</dbReference>
<keyword evidence="1" id="KW-0862">Zinc</keyword>
<feature type="compositionally biased region" description="Basic and acidic residues" evidence="2">
    <location>
        <begin position="482"/>
        <end position="491"/>
    </location>
</feature>
<dbReference type="Proteomes" id="UP001492380">
    <property type="component" value="Unassembled WGS sequence"/>
</dbReference>
<feature type="compositionally biased region" description="Basic and acidic residues" evidence="2">
    <location>
        <begin position="503"/>
        <end position="515"/>
    </location>
</feature>
<feature type="compositionally biased region" description="Basic and acidic residues" evidence="2">
    <location>
        <begin position="764"/>
        <end position="773"/>
    </location>
</feature>
<feature type="compositionally biased region" description="Basic and acidic residues" evidence="2">
    <location>
        <begin position="679"/>
        <end position="689"/>
    </location>
</feature>
<dbReference type="PROSITE" id="PS50157">
    <property type="entry name" value="ZINC_FINGER_C2H2_2"/>
    <property type="match status" value="1"/>
</dbReference>
<dbReference type="PANTHER" id="PTHR35391">
    <property type="entry name" value="C2H2-TYPE DOMAIN-CONTAINING PROTEIN-RELATED"/>
    <property type="match status" value="1"/>
</dbReference>
<feature type="compositionally biased region" description="Polar residues" evidence="2">
    <location>
        <begin position="450"/>
        <end position="461"/>
    </location>
</feature>
<comment type="caution">
    <text evidence="4">The sequence shown here is derived from an EMBL/GenBank/DDBJ whole genome shotgun (WGS) entry which is preliminary data.</text>
</comment>
<feature type="domain" description="C2H2-type" evidence="3">
    <location>
        <begin position="341"/>
        <end position="365"/>
    </location>
</feature>
<sequence length="823" mass="92970">MAEDSSFQNQEHLFPTRDHLEICLKYFDELRRDTLSSIVDCRGQISASEVENFAGKLRLWAGNAGVFEKTCKSFDYRLRDSSDIVDEARELLDALIEDTREASAILRGEKVPFEKWPVEDGEDEPEPDTDTEFHLELSSEAGETELGQLKDSLKITLRCLATIATVTEHPAPLDFYACTLQRPDSYKKECKNLVEGKFPDAPNNLKERLVDTMIIRREYLDYREARTKPDQGVPKDSTGETTDSRPNASKFVLLDEDSSMELVESEEETQIDLPPAHLGGPFKCPLCFLDILVLKTKAWRKHVFEDLRPYICTFDRCGAPLNRFDSRRSWFAHEMEHLSKWRCPESCKEYFDTKQALISHLKDFHDWIARAEIPGGIVEACKVLPGGHSKIRCPLCHDETCFSELQDHLGQHQEHLALFALRPQTTQTELEEHSAALEESTFQENRDDSSIASHSGLSQRGESVGGNAELDRDDEGPVQPRMPREHPENSGDLRTNQGVFSGYDRKKTGNENKSHLRTSFVRDEVAGITRPANIAESWALYDFEMHARNCSSCRNPEVVHRAGYQLCDQGSAFARAISKFLYNNDGETYAIAVDKVPQEVRVEIQSGYDKARSLLRAIEHSIRHQRPLLSMERTYLGALQTAAGQRQQSQQQQHLPEAPTATGPTSILLDQAGTSADPKNIKDLEKSQEEPQAGALTKGVSAFSSKEGEGNDKGESEDVKKSKAEYKNDERGRASHKSRDSEGSRRRSGKPESIDDSLPASPDEQAKEATESLERIGLEIAALEHERERLQRERREKLDRERLLCQVRPGTSKMARRSASAEH</sequence>
<gene>
    <name evidence="4" type="ORF">HDK90DRAFT_15162</name>
</gene>
<evidence type="ECO:0000259" key="3">
    <source>
        <dbReference type="PROSITE" id="PS50157"/>
    </source>
</evidence>
<evidence type="ECO:0000313" key="5">
    <source>
        <dbReference type="Proteomes" id="UP001492380"/>
    </source>
</evidence>
<reference evidence="4 5" key="1">
    <citation type="submission" date="2024-04" db="EMBL/GenBank/DDBJ databases">
        <title>Phyllosticta paracitricarpa is synonymous to the EU quarantine fungus P. citricarpa based on phylogenomic analyses.</title>
        <authorList>
            <consortium name="Lawrence Berkeley National Laboratory"/>
            <person name="Van Ingen-Buijs V.A."/>
            <person name="Van Westerhoven A.C."/>
            <person name="Haridas S."/>
            <person name="Skiadas P."/>
            <person name="Martin F."/>
            <person name="Groenewald J.Z."/>
            <person name="Crous P.W."/>
            <person name="Seidl M.F."/>
        </authorList>
    </citation>
    <scope>NUCLEOTIDE SEQUENCE [LARGE SCALE GENOMIC DNA]</scope>
    <source>
        <strain evidence="4 5">CBS 123374</strain>
    </source>
</reference>
<keyword evidence="1" id="KW-0479">Metal-binding</keyword>
<proteinExistence type="predicted"/>
<feature type="compositionally biased region" description="Basic and acidic residues" evidence="2">
    <location>
        <begin position="706"/>
        <end position="753"/>
    </location>
</feature>
<name>A0ABR1Z2H4_9PEZI</name>
<feature type="region of interest" description="Disordered" evidence="2">
    <location>
        <begin position="225"/>
        <end position="248"/>
    </location>
</feature>
<evidence type="ECO:0000256" key="2">
    <source>
        <dbReference type="SAM" id="MobiDB-lite"/>
    </source>
</evidence>
<organism evidence="4 5">
    <name type="scientific">Phyllosticta capitalensis</name>
    <dbReference type="NCBI Taxonomy" id="121624"/>
    <lineage>
        <taxon>Eukaryota</taxon>
        <taxon>Fungi</taxon>
        <taxon>Dikarya</taxon>
        <taxon>Ascomycota</taxon>
        <taxon>Pezizomycotina</taxon>
        <taxon>Dothideomycetes</taxon>
        <taxon>Dothideomycetes incertae sedis</taxon>
        <taxon>Botryosphaeriales</taxon>
        <taxon>Phyllostictaceae</taxon>
        <taxon>Phyllosticta</taxon>
    </lineage>
</organism>
<dbReference type="PROSITE" id="PS00028">
    <property type="entry name" value="ZINC_FINGER_C2H2_1"/>
    <property type="match status" value="1"/>
</dbReference>
<keyword evidence="5" id="KW-1185">Reference proteome</keyword>
<dbReference type="InterPro" id="IPR013087">
    <property type="entry name" value="Znf_C2H2_type"/>
</dbReference>
<dbReference type="Pfam" id="PF26082">
    <property type="entry name" value="zf-C2H2_AcuF"/>
    <property type="match status" value="1"/>
</dbReference>